<sequence length="182" mass="20878">VKKGKTLTNNYIMKRDYTNIPEGTCVCSVCKEEKDNREFYWYHDRKKKLNGTGRIRINTNCSTCISRISREFNKLKREIIKTHPVPDYGSPCDLCGKPVYKSREDIPAGVDGKCTWQCDHDHDSVDFRGWLCKDCNVGLGKLGDTTDALEKALKYAAKCRGVEIKVEYLTNEGLDQEKDQRV</sequence>
<dbReference type="Pfam" id="PF02945">
    <property type="entry name" value="Endonuclease_7"/>
    <property type="match status" value="1"/>
</dbReference>
<evidence type="ECO:0000313" key="1">
    <source>
        <dbReference type="EMBL" id="SVE31818.1"/>
    </source>
</evidence>
<feature type="non-terminal residue" evidence="1">
    <location>
        <position position="1"/>
    </location>
</feature>
<dbReference type="AlphaFoldDB" id="A0A383CJL9"/>
<name>A0A383CJL9_9ZZZZ</name>
<gene>
    <name evidence="1" type="ORF">METZ01_LOCUS484672</name>
</gene>
<dbReference type="InterPro" id="IPR044925">
    <property type="entry name" value="His-Me_finger_sf"/>
</dbReference>
<dbReference type="InterPro" id="IPR038563">
    <property type="entry name" value="Endonuclease_7_sf"/>
</dbReference>
<dbReference type="SUPFAM" id="SSF54060">
    <property type="entry name" value="His-Me finger endonucleases"/>
    <property type="match status" value="1"/>
</dbReference>
<organism evidence="1">
    <name type="scientific">marine metagenome</name>
    <dbReference type="NCBI Taxonomy" id="408172"/>
    <lineage>
        <taxon>unclassified sequences</taxon>
        <taxon>metagenomes</taxon>
        <taxon>ecological metagenomes</taxon>
    </lineage>
</organism>
<accession>A0A383CJL9</accession>
<dbReference type="InterPro" id="IPR004211">
    <property type="entry name" value="Endonuclease_7"/>
</dbReference>
<evidence type="ECO:0008006" key="2">
    <source>
        <dbReference type="Google" id="ProtNLM"/>
    </source>
</evidence>
<dbReference type="EMBL" id="UINC01209003">
    <property type="protein sequence ID" value="SVE31818.1"/>
    <property type="molecule type" value="Genomic_DNA"/>
</dbReference>
<protein>
    <recommendedName>
        <fullName evidence="2">Recombination endonuclease VII</fullName>
    </recommendedName>
</protein>
<proteinExistence type="predicted"/>
<dbReference type="Gene3D" id="3.40.1800.10">
    <property type="entry name" value="His-Me finger endonucleases"/>
    <property type="match status" value="1"/>
</dbReference>
<reference evidence="1" key="1">
    <citation type="submission" date="2018-05" db="EMBL/GenBank/DDBJ databases">
        <authorList>
            <person name="Lanie J.A."/>
            <person name="Ng W.-L."/>
            <person name="Kazmierczak K.M."/>
            <person name="Andrzejewski T.M."/>
            <person name="Davidsen T.M."/>
            <person name="Wayne K.J."/>
            <person name="Tettelin H."/>
            <person name="Glass J.I."/>
            <person name="Rusch D."/>
            <person name="Podicherti R."/>
            <person name="Tsui H.-C.T."/>
            <person name="Winkler M.E."/>
        </authorList>
    </citation>
    <scope>NUCLEOTIDE SEQUENCE</scope>
</reference>